<sequence length="122" mass="14334">MKFKKIFLSFILVFGIGIFAVNKNVNASSNNFNLPIPKKMQHIYYAHGKHYKIRYKITKRFVYISSNIAKGTDKCIVSNFGKGQFRVFEPKNEPFNIKYVNNHKIKLIYTGYPHNKISYAYK</sequence>
<evidence type="ECO:0000313" key="2">
    <source>
        <dbReference type="Proteomes" id="UP000777560"/>
    </source>
</evidence>
<evidence type="ECO:0000313" key="1">
    <source>
        <dbReference type="EMBL" id="TPR26252.1"/>
    </source>
</evidence>
<accession>A0ABY2YYW9</accession>
<name>A0ABY2YYW9_9LACO</name>
<dbReference type="EMBL" id="QUAV01000001">
    <property type="protein sequence ID" value="TPR26252.1"/>
    <property type="molecule type" value="Genomic_DNA"/>
</dbReference>
<proteinExistence type="predicted"/>
<organism evidence="1 2">
    <name type="scientific">Apilactobacillus micheneri</name>
    <dbReference type="NCBI Taxonomy" id="1899430"/>
    <lineage>
        <taxon>Bacteria</taxon>
        <taxon>Bacillati</taxon>
        <taxon>Bacillota</taxon>
        <taxon>Bacilli</taxon>
        <taxon>Lactobacillales</taxon>
        <taxon>Lactobacillaceae</taxon>
        <taxon>Apilactobacillus</taxon>
    </lineage>
</organism>
<protein>
    <submittedName>
        <fullName evidence="1">Uncharacterized protein</fullName>
    </submittedName>
</protein>
<comment type="caution">
    <text evidence="1">The sequence shown here is derived from an EMBL/GenBank/DDBJ whole genome shotgun (WGS) entry which is preliminary data.</text>
</comment>
<dbReference type="Proteomes" id="UP000777560">
    <property type="component" value="Unassembled WGS sequence"/>
</dbReference>
<reference evidence="1 2" key="1">
    <citation type="submission" date="2018-08" db="EMBL/GenBank/DDBJ databases">
        <title>Comparative genomics of wild bee and flower associated Lactobacillus reveals potential adaptation to the bee host.</title>
        <authorList>
            <person name="Vuong H.Q."/>
            <person name="Mcfrederick Q.S."/>
        </authorList>
    </citation>
    <scope>NUCLEOTIDE SEQUENCE [LARGE SCALE GENOMIC DNA]</scope>
    <source>
        <strain evidence="1 2">HV_13</strain>
    </source>
</reference>
<dbReference type="RefSeq" id="WP_140925717.1">
    <property type="nucleotide sequence ID" value="NZ_QUAU01000001.1"/>
</dbReference>
<gene>
    <name evidence="1" type="ORF">DY114_00715</name>
</gene>
<keyword evidence="2" id="KW-1185">Reference proteome</keyword>